<reference evidence="1" key="2">
    <citation type="submission" date="2025-08" db="UniProtKB">
        <authorList>
            <consortium name="Ensembl"/>
        </authorList>
    </citation>
    <scope>IDENTIFICATION</scope>
</reference>
<dbReference type="Ensembl" id="ENSOART00020028345.2">
    <property type="protein sequence ID" value="ENSOARP00020023489.2"/>
    <property type="gene ID" value="ENSOARG00020018190.2"/>
</dbReference>
<reference evidence="1" key="1">
    <citation type="submission" date="2020-11" db="EMBL/GenBank/DDBJ databases">
        <authorList>
            <person name="Davenport K.M."/>
            <person name="Bickhart D.M."/>
            <person name="Smith T.P.L."/>
            <person name="Murdoch B.M."/>
            <person name="Rosen B.D."/>
        </authorList>
    </citation>
    <scope>NUCLEOTIDE SEQUENCE [LARGE SCALE GENOMIC DNA]</scope>
    <source>
        <strain evidence="1">OAR_USU_Benz2616</strain>
    </source>
</reference>
<evidence type="ECO:0000313" key="1">
    <source>
        <dbReference type="Ensembl" id="ENSOARP00020023489.2"/>
    </source>
</evidence>
<protein>
    <submittedName>
        <fullName evidence="1">Carboxylesterase 4A</fullName>
    </submittedName>
</protein>
<sequence length="585" mass="65651">MNWILCLSLTLLLVVQTAWGTLHTKEPLADTKYGTLRGKQIHVGKTPINVFLGVPFSRPPVGARRFAAPEPPEPWKGIRDATTYAPVCLQESWGQVTSIYFNTHKRYKWLHFNEDCLYLNVHAPVRARGDPLQPVMIWFPGGAFLVGSASTYDGSELAAREKVVVVVLQHRLGILGFLSTGDSQARGNWALLDQIAALRWVQKNIEAFGGDPGCVTLFGQSSGAMCVSGLMTSPLARGLFHRAISQSGTAVFQIFITPDPLKMAKKIAQLAGCNHNSTKILVDCLRTLSGTEVMRVSQKMRFFKLHSQEDPQKIVWFMSPVVDGVVFQDNPIVLLTQGQVAPVPYLLGVNSLEFNWLLPFIMKLPMSHLRKETISKLLWSTSTLLVRGRAVTCAVLGWTRQPPYFYLVAALHKGFPARTENVTKEQLPLVMEEYLSDVDGHDRKMLQERVMDLAGDATFVYSTLQAARYHRNAGFPVYLYEFEHYAPGTIVKPRTDGADHGDEIGFIFGSPFSKGHSSSKEKALSLQMMKYWANFARSGNPNGGKLPYWPRYNKDEKYLQLDLTTRVGVMLKEEKMAFWKKLHQN</sequence>
<proteinExistence type="predicted"/>
<name>A0AC11C1W8_SHEEP</name>
<organism evidence="1">
    <name type="scientific">Ovis aries</name>
    <name type="common">Sheep</name>
    <dbReference type="NCBI Taxonomy" id="9940"/>
    <lineage>
        <taxon>Eukaryota</taxon>
        <taxon>Metazoa</taxon>
        <taxon>Chordata</taxon>
        <taxon>Craniata</taxon>
        <taxon>Vertebrata</taxon>
        <taxon>Euteleostomi</taxon>
        <taxon>Mammalia</taxon>
        <taxon>Eutheria</taxon>
        <taxon>Laurasiatheria</taxon>
        <taxon>Artiodactyla</taxon>
        <taxon>Ruminantia</taxon>
        <taxon>Pecora</taxon>
        <taxon>Bovidae</taxon>
        <taxon>Caprinae</taxon>
        <taxon>Ovis</taxon>
    </lineage>
</organism>
<gene>
    <name evidence="1" type="primary">CES4A</name>
</gene>
<accession>A0AC11C1W8</accession>
<reference evidence="1" key="3">
    <citation type="submission" date="2025-09" db="UniProtKB">
        <authorList>
            <consortium name="Ensembl"/>
        </authorList>
    </citation>
    <scope>IDENTIFICATION</scope>
</reference>